<dbReference type="EMBL" id="CP072793">
    <property type="protein sequence ID" value="QTR53201.1"/>
    <property type="molecule type" value="Genomic_DNA"/>
</dbReference>
<proteinExistence type="predicted"/>
<dbReference type="SUPFAM" id="SSF52540">
    <property type="entry name" value="P-loop containing nucleoside triphosphate hydrolases"/>
    <property type="match status" value="1"/>
</dbReference>
<sequence length="445" mass="50562">MFKRLLLKDLNHWLHRPNRKPLILRGARQVGKTTLVSLFAEQFDQFISLNLERQEDKALFEQNYTIQELVEAIFFLHSKDRQQPNTLLFIDEIQNSSAAVAMLRYFHENYPTLPVIAAGSLLESLLDRHISFPVGRVEYLRVHPLTFEEFLIALGEEPAAAMLNQIPLPIVAHDKLLKLFHRYALIGGMPEIVQQYAATHDLAQLRPIYDNLITAYLDDVEKYSPRDSQTPVIRHVIQTAFREAGNRITLAGFGQSHYGSKDVGEALQVLEKALLLHRCYPVTDTRLPLVPNLKKSPKLQLLDSGLVNYFSGLQADIFGSKDLNSIYGGRIIEHLVGQELLASQSSLLFQLHFWVREKNQSNAEVDFVVAYGNKVIPIEVKSGATGRLRSLHQFMDQAEHGFAVRLYAGKLEVEDAVTVEGKAFKLLNLPYYLGGKVEGYLEWFV</sequence>
<dbReference type="SMART" id="SM00382">
    <property type="entry name" value="AAA"/>
    <property type="match status" value="1"/>
</dbReference>
<dbReference type="PANTHER" id="PTHR33295:SF7">
    <property type="entry name" value="ATPASE"/>
    <property type="match status" value="1"/>
</dbReference>
<keyword evidence="2" id="KW-0067">ATP-binding</keyword>
<dbReference type="GO" id="GO:0005524">
    <property type="term" value="F:ATP binding"/>
    <property type="evidence" value="ECO:0007669"/>
    <property type="project" value="UniProtKB-KW"/>
</dbReference>
<dbReference type="Proteomes" id="UP000672009">
    <property type="component" value="Chromosome"/>
</dbReference>
<evidence type="ECO:0000259" key="1">
    <source>
        <dbReference type="SMART" id="SM00382"/>
    </source>
</evidence>
<dbReference type="InterPro" id="IPR003593">
    <property type="entry name" value="AAA+_ATPase"/>
</dbReference>
<dbReference type="Pfam" id="PF13173">
    <property type="entry name" value="AAA_14"/>
    <property type="match status" value="1"/>
</dbReference>
<protein>
    <submittedName>
        <fullName evidence="2">ATP-binding protein</fullName>
    </submittedName>
</protein>
<accession>A0A975F865</accession>
<evidence type="ECO:0000313" key="2">
    <source>
        <dbReference type="EMBL" id="QTR53201.1"/>
    </source>
</evidence>
<dbReference type="KEGG" id="tun:J9260_16075"/>
<dbReference type="RefSeq" id="WP_210218728.1">
    <property type="nucleotide sequence ID" value="NZ_CP072793.1"/>
</dbReference>
<dbReference type="Pfam" id="PF13635">
    <property type="entry name" value="DUF4143"/>
    <property type="match status" value="1"/>
</dbReference>
<gene>
    <name evidence="2" type="ORF">J9260_16075</name>
</gene>
<name>A0A975F865_9GAMM</name>
<dbReference type="InterPro" id="IPR041682">
    <property type="entry name" value="AAA_14"/>
</dbReference>
<dbReference type="Gene3D" id="3.40.50.300">
    <property type="entry name" value="P-loop containing nucleotide triphosphate hydrolases"/>
    <property type="match status" value="1"/>
</dbReference>
<keyword evidence="3" id="KW-1185">Reference proteome</keyword>
<keyword evidence="2" id="KW-0547">Nucleotide-binding</keyword>
<evidence type="ECO:0000313" key="3">
    <source>
        <dbReference type="Proteomes" id="UP000672009"/>
    </source>
</evidence>
<feature type="domain" description="AAA+ ATPase" evidence="1">
    <location>
        <begin position="18"/>
        <end position="136"/>
    </location>
</feature>
<dbReference type="InterPro" id="IPR027417">
    <property type="entry name" value="P-loop_NTPase"/>
</dbReference>
<dbReference type="InterPro" id="IPR025420">
    <property type="entry name" value="DUF4143"/>
</dbReference>
<dbReference type="PANTHER" id="PTHR33295">
    <property type="entry name" value="ATPASE"/>
    <property type="match status" value="1"/>
</dbReference>
<organism evidence="2 3">
    <name type="scientific">Thiothrix unzii</name>
    <dbReference type="NCBI Taxonomy" id="111769"/>
    <lineage>
        <taxon>Bacteria</taxon>
        <taxon>Pseudomonadati</taxon>
        <taxon>Pseudomonadota</taxon>
        <taxon>Gammaproteobacteria</taxon>
        <taxon>Thiotrichales</taxon>
        <taxon>Thiotrichaceae</taxon>
        <taxon>Thiothrix</taxon>
    </lineage>
</organism>
<dbReference type="AlphaFoldDB" id="A0A975F865"/>
<reference evidence="2" key="1">
    <citation type="submission" date="2021-04" db="EMBL/GenBank/DDBJ databases">
        <title>Genomics, taxonomy and metabolism of representatives of sulfur bacteria of the genus Thiothrix: Thiothrix fructosivorans QT, Thiothrix unzii A1T and three new species, Thiothrix subterranea sp. nov., Thiothrix litoralis sp. nov. and 'Candidatus Thiothrix anitrata' sp. nov.</title>
        <authorList>
            <person name="Ravin N.V."/>
            <person name="Smolyakov D."/>
            <person name="Rudenko T.S."/>
            <person name="Mardanov A.V."/>
            <person name="Beletsky A.V."/>
            <person name="Markov N.D."/>
            <person name="Fomenkov A.I."/>
            <person name="Roberts R.J."/>
            <person name="Karnachuk O.V."/>
            <person name="Novikov A."/>
            <person name="Grabovich M.Y."/>
        </authorList>
    </citation>
    <scope>NUCLEOTIDE SEQUENCE</scope>
    <source>
        <strain evidence="2">A1</strain>
    </source>
</reference>